<evidence type="ECO:0000256" key="6">
    <source>
        <dbReference type="SAM" id="Phobius"/>
    </source>
</evidence>
<feature type="domain" description="Major facilitator superfamily associated" evidence="7">
    <location>
        <begin position="13"/>
        <end position="357"/>
    </location>
</feature>
<evidence type="ECO:0000256" key="5">
    <source>
        <dbReference type="ARBA" id="ARBA00023136"/>
    </source>
</evidence>
<accession>A0A182UBG2</accession>
<evidence type="ECO:0000313" key="9">
    <source>
        <dbReference type="Proteomes" id="UP000075902"/>
    </source>
</evidence>
<protein>
    <recommendedName>
        <fullName evidence="7">Major facilitator superfamily associated domain-containing protein</fullName>
    </recommendedName>
</protein>
<dbReference type="PANTHER" id="PTHR16172:SF27">
    <property type="entry name" value="FI19426P1"/>
    <property type="match status" value="1"/>
</dbReference>
<feature type="domain" description="Major facilitator superfamily associated" evidence="7">
    <location>
        <begin position="428"/>
        <end position="534"/>
    </location>
</feature>
<feature type="transmembrane region" description="Helical" evidence="6">
    <location>
        <begin position="272"/>
        <end position="291"/>
    </location>
</feature>
<feature type="transmembrane region" description="Helical" evidence="6">
    <location>
        <begin position="12"/>
        <end position="32"/>
    </location>
</feature>
<proteinExistence type="inferred from homology"/>
<dbReference type="VEuPathDB" id="VectorBase:AMEC017377"/>
<organism evidence="8 9">
    <name type="scientific">Anopheles melas</name>
    <dbReference type="NCBI Taxonomy" id="34690"/>
    <lineage>
        <taxon>Eukaryota</taxon>
        <taxon>Metazoa</taxon>
        <taxon>Ecdysozoa</taxon>
        <taxon>Arthropoda</taxon>
        <taxon>Hexapoda</taxon>
        <taxon>Insecta</taxon>
        <taxon>Pterygota</taxon>
        <taxon>Neoptera</taxon>
        <taxon>Endopterygota</taxon>
        <taxon>Diptera</taxon>
        <taxon>Nematocera</taxon>
        <taxon>Culicoidea</taxon>
        <taxon>Culicidae</taxon>
        <taxon>Anophelinae</taxon>
        <taxon>Anopheles</taxon>
    </lineage>
</organism>
<feature type="transmembrane region" description="Helical" evidence="6">
    <location>
        <begin position="514"/>
        <end position="535"/>
    </location>
</feature>
<dbReference type="Pfam" id="PF12832">
    <property type="entry name" value="MFS_1_like"/>
    <property type="match status" value="2"/>
</dbReference>
<feature type="transmembrane region" description="Helical" evidence="6">
    <location>
        <begin position="52"/>
        <end position="74"/>
    </location>
</feature>
<dbReference type="Proteomes" id="UP000075902">
    <property type="component" value="Unassembled WGS sequence"/>
</dbReference>
<feature type="transmembrane region" description="Helical" evidence="6">
    <location>
        <begin position="547"/>
        <end position="566"/>
    </location>
</feature>
<evidence type="ECO:0000256" key="3">
    <source>
        <dbReference type="ARBA" id="ARBA00022692"/>
    </source>
</evidence>
<evidence type="ECO:0000313" key="8">
    <source>
        <dbReference type="EnsemblMetazoa" id="AMEC017377-PA"/>
    </source>
</evidence>
<dbReference type="PROSITE" id="PS51257">
    <property type="entry name" value="PROKAR_LIPOPROTEIN"/>
    <property type="match status" value="1"/>
</dbReference>
<evidence type="ECO:0000256" key="1">
    <source>
        <dbReference type="ARBA" id="ARBA00004141"/>
    </source>
</evidence>
<dbReference type="GO" id="GO:0016020">
    <property type="term" value="C:membrane"/>
    <property type="evidence" value="ECO:0007669"/>
    <property type="project" value="UniProtKB-SubCell"/>
</dbReference>
<feature type="transmembrane region" description="Helical" evidence="6">
    <location>
        <begin position="86"/>
        <end position="106"/>
    </location>
</feature>
<dbReference type="Gene3D" id="1.20.1250.20">
    <property type="entry name" value="MFS general substrate transporter like domains"/>
    <property type="match status" value="1"/>
</dbReference>
<dbReference type="InterPro" id="IPR024989">
    <property type="entry name" value="MFS_assoc_dom"/>
</dbReference>
<dbReference type="EnsemblMetazoa" id="AMEC017377-RA">
    <property type="protein sequence ID" value="AMEC017377-PA"/>
    <property type="gene ID" value="AMEC017377"/>
</dbReference>
<dbReference type="STRING" id="34690.A0A182UBG2"/>
<keyword evidence="4 6" id="KW-1133">Transmembrane helix</keyword>
<keyword evidence="9" id="KW-1185">Reference proteome</keyword>
<keyword evidence="5 6" id="KW-0472">Membrane</keyword>
<dbReference type="InterPro" id="IPR051717">
    <property type="entry name" value="MFS_MFSD6"/>
</dbReference>
<feature type="transmembrane region" description="Helical" evidence="6">
    <location>
        <begin position="425"/>
        <end position="444"/>
    </location>
</feature>
<comment type="subcellular location">
    <subcellularLocation>
        <location evidence="1">Membrane</location>
        <topology evidence="1">Multi-pass membrane protein</topology>
    </subcellularLocation>
</comment>
<evidence type="ECO:0000256" key="2">
    <source>
        <dbReference type="ARBA" id="ARBA00005241"/>
    </source>
</evidence>
<dbReference type="InterPro" id="IPR036259">
    <property type="entry name" value="MFS_trans_sf"/>
</dbReference>
<reference evidence="9" key="1">
    <citation type="submission" date="2014-01" db="EMBL/GenBank/DDBJ databases">
        <title>The Genome Sequence of Anopheles melas CM1001059_A (V2).</title>
        <authorList>
            <consortium name="The Broad Institute Genomics Platform"/>
            <person name="Neafsey D.E."/>
            <person name="Besansky N."/>
            <person name="Howell P."/>
            <person name="Walton C."/>
            <person name="Young S.K."/>
            <person name="Zeng Q."/>
            <person name="Gargeya S."/>
            <person name="Fitzgerald M."/>
            <person name="Haas B."/>
            <person name="Abouelleil A."/>
            <person name="Allen A.W."/>
            <person name="Alvarado L."/>
            <person name="Arachchi H.M."/>
            <person name="Berlin A.M."/>
            <person name="Chapman S.B."/>
            <person name="Gainer-Dewar J."/>
            <person name="Goldberg J."/>
            <person name="Griggs A."/>
            <person name="Gujja S."/>
            <person name="Hansen M."/>
            <person name="Howarth C."/>
            <person name="Imamovic A."/>
            <person name="Ireland A."/>
            <person name="Larimer J."/>
            <person name="McCowan C."/>
            <person name="Murphy C."/>
            <person name="Pearson M."/>
            <person name="Poon T.W."/>
            <person name="Priest M."/>
            <person name="Roberts A."/>
            <person name="Saif S."/>
            <person name="Shea T."/>
            <person name="Sisk P."/>
            <person name="Sykes S."/>
            <person name="Wortman J."/>
            <person name="Nusbaum C."/>
            <person name="Birren B."/>
        </authorList>
    </citation>
    <scope>NUCLEOTIDE SEQUENCE [LARGE SCALE GENOMIC DNA]</scope>
    <source>
        <strain evidence="9">CM1001059</strain>
    </source>
</reference>
<feature type="transmembrane region" description="Helical" evidence="6">
    <location>
        <begin position="325"/>
        <end position="344"/>
    </location>
</feature>
<keyword evidence="3 6" id="KW-0812">Transmembrane</keyword>
<dbReference type="SUPFAM" id="SSF103473">
    <property type="entry name" value="MFS general substrate transporter"/>
    <property type="match status" value="2"/>
</dbReference>
<evidence type="ECO:0000259" key="7">
    <source>
        <dbReference type="Pfam" id="PF12832"/>
    </source>
</evidence>
<dbReference type="PANTHER" id="PTHR16172">
    <property type="entry name" value="MAJOR FACILITATOR SUPERFAMILY DOMAIN-CONTAINING PROTEIN 6-LIKE"/>
    <property type="match status" value="1"/>
</dbReference>
<comment type="similarity">
    <text evidence="2">Belongs to the major facilitator superfamily. MFSD6 family.</text>
</comment>
<dbReference type="AlphaFoldDB" id="A0A182UBG2"/>
<evidence type="ECO:0000256" key="4">
    <source>
        <dbReference type="ARBA" id="ARBA00022989"/>
    </source>
</evidence>
<reference evidence="8" key="2">
    <citation type="submission" date="2020-05" db="UniProtKB">
        <authorList>
            <consortium name="EnsemblMetazoa"/>
        </authorList>
    </citation>
    <scope>IDENTIFICATION</scope>
    <source>
        <strain evidence="8">CM1001059</strain>
    </source>
</reference>
<feature type="transmembrane region" description="Helical" evidence="6">
    <location>
        <begin position="377"/>
        <end position="394"/>
    </location>
</feature>
<sequence length="599" mass="66962">MEEKSLFESKHSLSLKCVLFLFYGGLGCIYPFLQSNMAQKGFAYNEIYSVSIIIPLAALLGPFVFALLVDKWAIGNAFAYGKRLRILTAITLIASMVLYVLLMFAVSRTPPPEICVPQASFLCNRKGAFIVQEKCSDNGICHDWAADKTGLLNLENCTYTCQKDNQFESTCYARHAKSAQMAAWLKEQEDSQDDDEGAVLDLGSGQDVLLDKAWVKAQPAGCKPVVQCDIADPYEESESLLYGTTCDGDEDNDGDDDEGDSTFYYYLSIRSLLDFFLLSALTLLNTIIVIVTRDRTTSGVADFGRQLVWGAVGWIIFFNDDYEQPYMLFVLLYTTAAVILLSPLKMDLSPPEEWWQLRTVPQKFLSVPACRKYFQRCWLPFLVAIGLGSMWSVIDSIDESHMTNLPTDGDDGDDSKQQSTVFQTLVRTLLLAGDLLAIPVLIYSRRIIEVFGTCKILVGAFLSLVLRFILLAILDYALWDVVEDWLLPTTLGLTWVTLVLHFRDLLPRKVSALAQALPVVAHFGFGRFFGALIGIEQHYHRLENDYEIIAGVLFGLTIISVVLYRYREIVLNYLGQYIPALKPGESNGAATKAKGETNV</sequence>
<name>A0A182UBG2_9DIPT</name>
<feature type="transmembrane region" description="Helical" evidence="6">
    <location>
        <begin position="456"/>
        <end position="479"/>
    </location>
</feature>